<feature type="transmembrane region" description="Helical" evidence="2">
    <location>
        <begin position="106"/>
        <end position="124"/>
    </location>
</feature>
<organism evidence="3 4">
    <name type="scientific">Nesterenkonia lutea</name>
    <dbReference type="NCBI Taxonomy" id="272919"/>
    <lineage>
        <taxon>Bacteria</taxon>
        <taxon>Bacillati</taxon>
        <taxon>Actinomycetota</taxon>
        <taxon>Actinomycetes</taxon>
        <taxon>Micrococcales</taxon>
        <taxon>Micrococcaceae</taxon>
        <taxon>Nesterenkonia</taxon>
    </lineage>
</organism>
<evidence type="ECO:0000256" key="2">
    <source>
        <dbReference type="SAM" id="Phobius"/>
    </source>
</evidence>
<feature type="region of interest" description="Disordered" evidence="1">
    <location>
        <begin position="1"/>
        <end position="27"/>
    </location>
</feature>
<protein>
    <recommendedName>
        <fullName evidence="5">RDD family protein</fullName>
    </recommendedName>
</protein>
<proteinExistence type="predicted"/>
<accession>A0ABR9JDF1</accession>
<feature type="transmembrane region" description="Helical" evidence="2">
    <location>
        <begin position="43"/>
        <end position="61"/>
    </location>
</feature>
<keyword evidence="2" id="KW-0472">Membrane</keyword>
<sequence>MAKNDGARPPGAGADPEGPRWAGDQLGLPETGPGSMAPWSRRIIALFIDWGIAVLISVTWFEGYELATLGIFAAGEIILIGLLGVTVGKRLMRIQVVRGRNIPGPLWAAVRTLLLMLILPPIIIGSDGRGVHDRAAGTVQLRM</sequence>
<feature type="transmembrane region" description="Helical" evidence="2">
    <location>
        <begin position="67"/>
        <end position="85"/>
    </location>
</feature>
<comment type="caution">
    <text evidence="3">The sequence shown here is derived from an EMBL/GenBank/DDBJ whole genome shotgun (WGS) entry which is preliminary data.</text>
</comment>
<keyword evidence="2" id="KW-0812">Transmembrane</keyword>
<evidence type="ECO:0000313" key="4">
    <source>
        <dbReference type="Proteomes" id="UP000643525"/>
    </source>
</evidence>
<reference evidence="3 4" key="1">
    <citation type="submission" date="2020-10" db="EMBL/GenBank/DDBJ databases">
        <title>Sequencing the genomes of 1000 actinobacteria strains.</title>
        <authorList>
            <person name="Klenk H.-P."/>
        </authorList>
    </citation>
    <scope>NUCLEOTIDE SEQUENCE [LARGE SCALE GENOMIC DNA]</scope>
    <source>
        <strain evidence="3 4">DSM 15666</strain>
    </source>
</reference>
<evidence type="ECO:0000313" key="3">
    <source>
        <dbReference type="EMBL" id="MBE1523952.1"/>
    </source>
</evidence>
<keyword evidence="4" id="KW-1185">Reference proteome</keyword>
<keyword evidence="2" id="KW-1133">Transmembrane helix</keyword>
<dbReference type="RefSeq" id="WP_192595032.1">
    <property type="nucleotide sequence ID" value="NZ_BAAALJ010000012.1"/>
</dbReference>
<evidence type="ECO:0008006" key="5">
    <source>
        <dbReference type="Google" id="ProtNLM"/>
    </source>
</evidence>
<gene>
    <name evidence="3" type="ORF">H4W27_001070</name>
</gene>
<evidence type="ECO:0000256" key="1">
    <source>
        <dbReference type="SAM" id="MobiDB-lite"/>
    </source>
</evidence>
<name>A0ABR9JDF1_9MICC</name>
<dbReference type="EMBL" id="JADBED010000001">
    <property type="protein sequence ID" value="MBE1523952.1"/>
    <property type="molecule type" value="Genomic_DNA"/>
</dbReference>
<dbReference type="Proteomes" id="UP000643525">
    <property type="component" value="Unassembled WGS sequence"/>
</dbReference>